<proteinExistence type="predicted"/>
<organism evidence="2 3">
    <name type="scientific">Streptomyces rubradiris</name>
    <name type="common">Streptomyces achromogenes subsp. rubradiris</name>
    <dbReference type="NCBI Taxonomy" id="285531"/>
    <lineage>
        <taxon>Bacteria</taxon>
        <taxon>Bacillati</taxon>
        <taxon>Actinomycetota</taxon>
        <taxon>Actinomycetes</taxon>
        <taxon>Kitasatosporales</taxon>
        <taxon>Streptomycetaceae</taxon>
        <taxon>Streptomyces</taxon>
    </lineage>
</organism>
<accession>A0ABQ3RFW7</accession>
<name>A0ABQ3RFW7_STRRR</name>
<feature type="compositionally biased region" description="Polar residues" evidence="1">
    <location>
        <begin position="26"/>
        <end position="36"/>
    </location>
</feature>
<dbReference type="Proteomes" id="UP000646738">
    <property type="component" value="Unassembled WGS sequence"/>
</dbReference>
<comment type="caution">
    <text evidence="2">The sequence shown here is derived from an EMBL/GenBank/DDBJ whole genome shotgun (WGS) entry which is preliminary data.</text>
</comment>
<keyword evidence="3" id="KW-1185">Reference proteome</keyword>
<protein>
    <submittedName>
        <fullName evidence="2">Uncharacterized protein</fullName>
    </submittedName>
</protein>
<evidence type="ECO:0000256" key="1">
    <source>
        <dbReference type="SAM" id="MobiDB-lite"/>
    </source>
</evidence>
<evidence type="ECO:0000313" key="3">
    <source>
        <dbReference type="Proteomes" id="UP000646738"/>
    </source>
</evidence>
<evidence type="ECO:0000313" key="2">
    <source>
        <dbReference type="EMBL" id="GHI54753.1"/>
    </source>
</evidence>
<sequence length="102" mass="10991">MLSSAEARRPGCLRSSRRHHVAPTPLSRNLHPQITPASDPVALPSADLLPVALSERPSRWPNVLVVTELTQSRQLTEVGRAFADTAVGAQGEPLAVDLLVLR</sequence>
<reference evidence="3" key="1">
    <citation type="submission" date="2023-07" db="EMBL/GenBank/DDBJ databases">
        <title>Whole genome shotgun sequence of Streptomyces achromogenes subsp. rubradiris NBRC 14000.</title>
        <authorList>
            <person name="Komaki H."/>
            <person name="Tamura T."/>
        </authorList>
    </citation>
    <scope>NUCLEOTIDE SEQUENCE [LARGE SCALE GENOMIC DNA]</scope>
    <source>
        <strain evidence="3">NBRC 14000</strain>
    </source>
</reference>
<dbReference type="EMBL" id="BNEA01000015">
    <property type="protein sequence ID" value="GHI54753.1"/>
    <property type="molecule type" value="Genomic_DNA"/>
</dbReference>
<feature type="region of interest" description="Disordered" evidence="1">
    <location>
        <begin position="1"/>
        <end position="38"/>
    </location>
</feature>
<gene>
    <name evidence="2" type="ORF">Srubr_45990</name>
</gene>